<dbReference type="InterPro" id="IPR009000">
    <property type="entry name" value="Transl_B-barrel_sf"/>
</dbReference>
<evidence type="ECO:0000313" key="11">
    <source>
        <dbReference type="Proteomes" id="UP000052008"/>
    </source>
</evidence>
<dbReference type="Gene3D" id="1.10.10.2770">
    <property type="match status" value="1"/>
</dbReference>
<dbReference type="NCBIfam" id="TIGR00231">
    <property type="entry name" value="small_GTP"/>
    <property type="match status" value="1"/>
</dbReference>
<dbReference type="SUPFAM" id="SSF50465">
    <property type="entry name" value="EF-Tu/eEF-1alpha/eIF2-gamma C-terminal domain"/>
    <property type="match status" value="1"/>
</dbReference>
<dbReference type="Gene3D" id="1.10.10.10">
    <property type="entry name" value="Winged helix-like DNA-binding domain superfamily/Winged helix DNA-binding domain"/>
    <property type="match status" value="1"/>
</dbReference>
<gene>
    <name evidence="10" type="ORF">AMJ39_07010</name>
</gene>
<dbReference type="PANTHER" id="PTHR43721">
    <property type="entry name" value="ELONGATION FACTOR TU-RELATED"/>
    <property type="match status" value="1"/>
</dbReference>
<proteinExistence type="predicted"/>
<dbReference type="STRING" id="1703770.AMJ39_07010"/>
<evidence type="ECO:0000256" key="7">
    <source>
        <dbReference type="ARBA" id="ARBA00025526"/>
    </source>
</evidence>
<dbReference type="Pfam" id="PF09106">
    <property type="entry name" value="WHD_2nd_SelB"/>
    <property type="match status" value="1"/>
</dbReference>
<dbReference type="GO" id="GO:0003924">
    <property type="term" value="F:GTPase activity"/>
    <property type="evidence" value="ECO:0007669"/>
    <property type="project" value="InterPro"/>
</dbReference>
<name>A0A0S7WRF1_UNCT6</name>
<dbReference type="GO" id="GO:0005525">
    <property type="term" value="F:GTP binding"/>
    <property type="evidence" value="ECO:0007669"/>
    <property type="project" value="UniProtKB-KW"/>
</dbReference>
<dbReference type="InterPro" id="IPR004161">
    <property type="entry name" value="EFTu-like_2"/>
</dbReference>
<dbReference type="PANTHER" id="PTHR43721:SF22">
    <property type="entry name" value="ELONGATION FACTOR TU, MITOCHONDRIAL"/>
    <property type="match status" value="1"/>
</dbReference>
<dbReference type="Pfam" id="PF00009">
    <property type="entry name" value="GTP_EFTU"/>
    <property type="match status" value="1"/>
</dbReference>
<evidence type="ECO:0000313" key="10">
    <source>
        <dbReference type="EMBL" id="KPJ52759.1"/>
    </source>
</evidence>
<keyword evidence="5" id="KW-0648">Protein biosynthesis</keyword>
<dbReference type="InterPro" id="IPR015190">
    <property type="entry name" value="Elong_fac_SelB-wing-hlx_typ-2"/>
</dbReference>
<feature type="domain" description="Tr-type G" evidence="9">
    <location>
        <begin position="1"/>
        <end position="172"/>
    </location>
</feature>
<dbReference type="InterPro" id="IPR050055">
    <property type="entry name" value="EF-Tu_GTPase"/>
</dbReference>
<dbReference type="PROSITE" id="PS51722">
    <property type="entry name" value="G_TR_2"/>
    <property type="match status" value="1"/>
</dbReference>
<evidence type="ECO:0000256" key="8">
    <source>
        <dbReference type="ARBA" id="ARBA00031615"/>
    </source>
</evidence>
<evidence type="ECO:0000256" key="2">
    <source>
        <dbReference type="ARBA" id="ARBA00015953"/>
    </source>
</evidence>
<organism evidence="10 11">
    <name type="scientific">candidate division TA06 bacterium DG_24</name>
    <dbReference type="NCBI Taxonomy" id="1703770"/>
    <lineage>
        <taxon>Bacteria</taxon>
        <taxon>Bacteria division TA06</taxon>
    </lineage>
</organism>
<reference evidence="10 11" key="1">
    <citation type="journal article" date="2015" name="Microbiome">
        <title>Genomic resolution of linkages in carbon, nitrogen, and sulfur cycling among widespread estuary sediment bacteria.</title>
        <authorList>
            <person name="Baker B.J."/>
            <person name="Lazar C.S."/>
            <person name="Teske A.P."/>
            <person name="Dick G.J."/>
        </authorList>
    </citation>
    <scope>NUCLEOTIDE SEQUENCE [LARGE SCALE GENOMIC DNA]</scope>
    <source>
        <strain evidence="10">DG_24</strain>
    </source>
</reference>
<dbReference type="InterPro" id="IPR036388">
    <property type="entry name" value="WH-like_DNA-bd_sf"/>
</dbReference>
<dbReference type="Gene3D" id="3.40.50.300">
    <property type="entry name" value="P-loop containing nucleotide triphosphate hydrolases"/>
    <property type="match status" value="1"/>
</dbReference>
<dbReference type="GO" id="GO:0005829">
    <property type="term" value="C:cytosol"/>
    <property type="evidence" value="ECO:0007669"/>
    <property type="project" value="TreeGrafter"/>
</dbReference>
<dbReference type="InterPro" id="IPR005225">
    <property type="entry name" value="Small_GTP-bd"/>
</dbReference>
<dbReference type="SUPFAM" id="SSF50447">
    <property type="entry name" value="Translation proteins"/>
    <property type="match status" value="1"/>
</dbReference>
<dbReference type="GO" id="GO:0003746">
    <property type="term" value="F:translation elongation factor activity"/>
    <property type="evidence" value="ECO:0007669"/>
    <property type="project" value="InterPro"/>
</dbReference>
<dbReference type="AlphaFoldDB" id="A0A0S7WRF1"/>
<evidence type="ECO:0000256" key="4">
    <source>
        <dbReference type="ARBA" id="ARBA00022741"/>
    </source>
</evidence>
<evidence type="ECO:0000256" key="6">
    <source>
        <dbReference type="ARBA" id="ARBA00023134"/>
    </source>
</evidence>
<dbReference type="SUPFAM" id="SSF46785">
    <property type="entry name" value="Winged helix' DNA-binding domain"/>
    <property type="match status" value="3"/>
</dbReference>
<dbReference type="SUPFAM" id="SSF52540">
    <property type="entry name" value="P-loop containing nucleoside triphosphate hydrolases"/>
    <property type="match status" value="1"/>
</dbReference>
<dbReference type="PATRIC" id="fig|1703770.3.peg.1706"/>
<dbReference type="InterPro" id="IPR036390">
    <property type="entry name" value="WH_DNA-bd_sf"/>
</dbReference>
<dbReference type="Pfam" id="PF25461">
    <property type="entry name" value="Beta-barrel_SelB"/>
    <property type="match status" value="1"/>
</dbReference>
<dbReference type="PRINTS" id="PR00315">
    <property type="entry name" value="ELONGATNFCT"/>
</dbReference>
<keyword evidence="6" id="KW-0342">GTP-binding</keyword>
<dbReference type="NCBIfam" id="TIGR00475">
    <property type="entry name" value="selB"/>
    <property type="match status" value="1"/>
</dbReference>
<evidence type="ECO:0000256" key="1">
    <source>
        <dbReference type="ARBA" id="ARBA00004496"/>
    </source>
</evidence>
<dbReference type="Proteomes" id="UP000052008">
    <property type="component" value="Unassembled WGS sequence"/>
</dbReference>
<dbReference type="InterPro" id="IPR004535">
    <property type="entry name" value="Transl_elong_SelB"/>
</dbReference>
<dbReference type="GO" id="GO:0003723">
    <property type="term" value="F:RNA binding"/>
    <property type="evidence" value="ECO:0007669"/>
    <property type="project" value="InterPro"/>
</dbReference>
<dbReference type="InterPro" id="IPR000795">
    <property type="entry name" value="T_Tr_GTP-bd_dom"/>
</dbReference>
<comment type="function">
    <text evidence="7">Translation factor necessary for the incorporation of selenocysteine into proteins. It probably replaces EF-Tu for the insertion of selenocysteine directed by the UGA codon. SelB binds GTP and GDP.</text>
</comment>
<evidence type="ECO:0000256" key="3">
    <source>
        <dbReference type="ARBA" id="ARBA00022490"/>
    </source>
</evidence>
<evidence type="ECO:0000259" key="9">
    <source>
        <dbReference type="PROSITE" id="PS51722"/>
    </source>
</evidence>
<comment type="caution">
    <text evidence="10">The sequence shown here is derived from an EMBL/GenBank/DDBJ whole genome shotgun (WGS) entry which is preliminary data.</text>
</comment>
<protein>
    <recommendedName>
        <fullName evidence="2">Selenocysteine-specific elongation factor</fullName>
    </recommendedName>
    <alternativeName>
        <fullName evidence="8">SelB translation factor</fullName>
    </alternativeName>
</protein>
<keyword evidence="4" id="KW-0547">Nucleotide-binding</keyword>
<dbReference type="InterPro" id="IPR057335">
    <property type="entry name" value="Beta-barrel_SelB"/>
</dbReference>
<sequence length="631" mass="69830">MKHVIVGTAGHVDHGKTTLIKALTGIDTDRLEEEKRRELSIELGFAPLELPSVGRVGVIDVPGHERFMKNMLAGIGGIDLALLVVAADEGVMPQTRDHLTVLHLLGVSHGVVAMTKTDLVEQEVVELAEEEVHELLAGTTLEGSPIVRVSGVTREGLDDLVSALDSAAAAVEGRRLDMPPRLPIDRVFTMKGVGTVVTGTLVSGVIREGDEVELLPEVLKSKARQVQVHGARADEAHAGQRVALNLPGVKREALRRGAVVAAPGYLRPTETIDVRLELLPKVERLKNWTRIRLAIGSAEIIGRLVLLDAEELKGGQVGLAQLRLEAKTTGLRGDRFVLRNYSPLWLIGGGTILDPVAERHKRFDEQVVTALEARGGAELDTAVRESLLLGERTEGELRESLSVSAEELGEAVQRLVDAGEVRRIGAHLVHRQSLDELEKKIGSLLSEFHRRNPLRPGMPKEELRSRMKLRAGAFDEILAQMKTIEVRRDRVALSSFRPTLTARQEEVRRRIEELYRQGKFQPPSRNQVLDPFGEERGVAEEVLFYLLETGELTRVSEDLIFHRDAIAQIREGLGAKLRENGSITVSQVRDLFGSSRKYSVPLLEYFDRIGFTRRVGDERILARKVKGEDRE</sequence>
<dbReference type="CDD" id="cd15491">
    <property type="entry name" value="selB_III"/>
    <property type="match status" value="1"/>
</dbReference>
<dbReference type="CDD" id="cd03696">
    <property type="entry name" value="SelB_II"/>
    <property type="match status" value="1"/>
</dbReference>
<dbReference type="Pfam" id="PF09107">
    <property type="entry name" value="WHD_3rd_SelB"/>
    <property type="match status" value="1"/>
</dbReference>
<dbReference type="Gene3D" id="2.40.30.10">
    <property type="entry name" value="Translation factors"/>
    <property type="match status" value="1"/>
</dbReference>
<dbReference type="InterPro" id="IPR015191">
    <property type="entry name" value="SelB_WHD4"/>
</dbReference>
<keyword evidence="3" id="KW-0963">Cytoplasm</keyword>
<dbReference type="InterPro" id="IPR009001">
    <property type="entry name" value="Transl_elong_EF1A/Init_IF2_C"/>
</dbReference>
<accession>A0A0S7WRF1</accession>
<dbReference type="GO" id="GO:0001514">
    <property type="term" value="P:selenocysteine incorporation"/>
    <property type="evidence" value="ECO:0007669"/>
    <property type="project" value="InterPro"/>
</dbReference>
<dbReference type="InterPro" id="IPR027417">
    <property type="entry name" value="P-loop_NTPase"/>
</dbReference>
<comment type="subcellular location">
    <subcellularLocation>
        <location evidence="1">Cytoplasm</location>
    </subcellularLocation>
</comment>
<dbReference type="Pfam" id="PF03144">
    <property type="entry name" value="GTP_EFTU_D2"/>
    <property type="match status" value="1"/>
</dbReference>
<dbReference type="EMBL" id="LIZS01000043">
    <property type="protein sequence ID" value="KPJ52759.1"/>
    <property type="molecule type" value="Genomic_DNA"/>
</dbReference>
<dbReference type="CDD" id="cd04171">
    <property type="entry name" value="SelB"/>
    <property type="match status" value="1"/>
</dbReference>
<evidence type="ECO:0000256" key="5">
    <source>
        <dbReference type="ARBA" id="ARBA00022917"/>
    </source>
</evidence>